<dbReference type="OrthoDB" id="9806522at2"/>
<reference evidence="9 10" key="1">
    <citation type="submission" date="2014-02" db="EMBL/GenBank/DDBJ databases">
        <title>Genome sequence of Brachybacterium phenoliresistens strain W13A50.</title>
        <authorList>
            <person name="Wang X."/>
        </authorList>
    </citation>
    <scope>NUCLEOTIDE SEQUENCE [LARGE SCALE GENOMIC DNA]</scope>
    <source>
        <strain evidence="9 10">W13A50</strain>
    </source>
</reference>
<evidence type="ECO:0000259" key="8">
    <source>
        <dbReference type="Pfam" id="PF01545"/>
    </source>
</evidence>
<dbReference type="PANTHER" id="PTHR43840">
    <property type="entry name" value="MITOCHONDRIAL METAL TRANSPORTER 1-RELATED"/>
    <property type="match status" value="1"/>
</dbReference>
<evidence type="ECO:0000256" key="2">
    <source>
        <dbReference type="ARBA" id="ARBA00022448"/>
    </source>
</evidence>
<evidence type="ECO:0000313" key="9">
    <source>
        <dbReference type="EMBL" id="EWS79526.1"/>
    </source>
</evidence>
<protein>
    <submittedName>
        <fullName evidence="9">Cobalt transporter</fullName>
    </submittedName>
</protein>
<dbReference type="STRING" id="396014.BF93_13255"/>
<feature type="region of interest" description="Disordered" evidence="6">
    <location>
        <begin position="1"/>
        <end position="29"/>
    </location>
</feature>
<evidence type="ECO:0000256" key="4">
    <source>
        <dbReference type="ARBA" id="ARBA00022989"/>
    </source>
</evidence>
<comment type="subcellular location">
    <subcellularLocation>
        <location evidence="1">Membrane</location>
        <topology evidence="1">Multi-pass membrane protein</topology>
    </subcellularLocation>
</comment>
<evidence type="ECO:0000256" key="3">
    <source>
        <dbReference type="ARBA" id="ARBA00022692"/>
    </source>
</evidence>
<dbReference type="InterPro" id="IPR050291">
    <property type="entry name" value="CDF_Transporter"/>
</dbReference>
<dbReference type="Proteomes" id="UP000023067">
    <property type="component" value="Unassembled WGS sequence"/>
</dbReference>
<evidence type="ECO:0000256" key="5">
    <source>
        <dbReference type="ARBA" id="ARBA00023136"/>
    </source>
</evidence>
<proteinExistence type="predicted"/>
<dbReference type="EMBL" id="JDYK01000034">
    <property type="protein sequence ID" value="EWS79526.1"/>
    <property type="molecule type" value="Genomic_DNA"/>
</dbReference>
<dbReference type="PATRIC" id="fig|396014.3.peg.3689"/>
<keyword evidence="3 7" id="KW-0812">Transmembrane</keyword>
<sequence length="342" mass="37165">MNRTEEETGQGGRGEPAPETAEASGHDALPEEQRRILRRAIRLEWISLACTAVAVTLEIAMAGQSQAMKAAWIEDALALLPPLAFLVAVRRIRRRPHAEFPYGHHRSIGVAHLVASVALLAMGTFLLIDSAITLIKVERPPVGLTIVAGHAIWSGWLMIAVLILALTPPLILGRMKKKLTEPLHDKVLYADADMNTADWSSSTASIVGVLGIGIGLWWFDSAAAILISFSILHDGGKNLRGALRGLTDGRARTYDDAEPHPLIGQIEERARDEDWVGDAVARVRDEGHVFHVEMFVVPGDGRAVTGAQCEDLRAALRDVDWKIHDVVIAPVAEIPSTQAFRG</sequence>
<dbReference type="GO" id="GO:0016020">
    <property type="term" value="C:membrane"/>
    <property type="evidence" value="ECO:0007669"/>
    <property type="project" value="UniProtKB-SubCell"/>
</dbReference>
<feature type="transmembrane region" description="Helical" evidence="7">
    <location>
        <begin position="152"/>
        <end position="172"/>
    </location>
</feature>
<keyword evidence="10" id="KW-1185">Reference proteome</keyword>
<feature type="transmembrane region" description="Helical" evidence="7">
    <location>
        <begin position="70"/>
        <end position="89"/>
    </location>
</feature>
<feature type="domain" description="Cation efflux protein transmembrane" evidence="8">
    <location>
        <begin position="46"/>
        <end position="246"/>
    </location>
</feature>
<keyword evidence="5 7" id="KW-0472">Membrane</keyword>
<accession>Z9JP39</accession>
<dbReference type="Pfam" id="PF01545">
    <property type="entry name" value="Cation_efflux"/>
    <property type="match status" value="1"/>
</dbReference>
<dbReference type="InterPro" id="IPR027469">
    <property type="entry name" value="Cation_efflux_TMD_sf"/>
</dbReference>
<dbReference type="SUPFAM" id="SSF161111">
    <property type="entry name" value="Cation efflux protein transmembrane domain-like"/>
    <property type="match status" value="1"/>
</dbReference>
<dbReference type="AlphaFoldDB" id="Z9JP39"/>
<gene>
    <name evidence="9" type="ORF">BF93_13255</name>
</gene>
<dbReference type="RefSeq" id="WP_038374709.1">
    <property type="nucleotide sequence ID" value="NZ_KK070016.1"/>
</dbReference>
<dbReference type="HOGENOM" id="CLU_899302_0_0_11"/>
<evidence type="ECO:0000256" key="6">
    <source>
        <dbReference type="SAM" id="MobiDB-lite"/>
    </source>
</evidence>
<comment type="caution">
    <text evidence="9">The sequence shown here is derived from an EMBL/GenBank/DDBJ whole genome shotgun (WGS) entry which is preliminary data.</text>
</comment>
<dbReference type="eggNOG" id="COG0053">
    <property type="taxonomic scope" value="Bacteria"/>
</dbReference>
<dbReference type="InterPro" id="IPR058533">
    <property type="entry name" value="Cation_efflux_TM"/>
</dbReference>
<evidence type="ECO:0000256" key="7">
    <source>
        <dbReference type="SAM" id="Phobius"/>
    </source>
</evidence>
<keyword evidence="2" id="KW-0813">Transport</keyword>
<keyword evidence="4 7" id="KW-1133">Transmembrane helix</keyword>
<dbReference type="GO" id="GO:0008324">
    <property type="term" value="F:monoatomic cation transmembrane transporter activity"/>
    <property type="evidence" value="ECO:0007669"/>
    <property type="project" value="InterPro"/>
</dbReference>
<feature type="transmembrane region" description="Helical" evidence="7">
    <location>
        <begin position="43"/>
        <end position="64"/>
    </location>
</feature>
<evidence type="ECO:0000313" key="10">
    <source>
        <dbReference type="Proteomes" id="UP000023067"/>
    </source>
</evidence>
<evidence type="ECO:0000256" key="1">
    <source>
        <dbReference type="ARBA" id="ARBA00004141"/>
    </source>
</evidence>
<name>Z9JP39_9MICO</name>
<feature type="transmembrane region" description="Helical" evidence="7">
    <location>
        <begin position="110"/>
        <end position="132"/>
    </location>
</feature>
<organism evidence="9 10">
    <name type="scientific">Brachybacterium phenoliresistens</name>
    <dbReference type="NCBI Taxonomy" id="396014"/>
    <lineage>
        <taxon>Bacteria</taxon>
        <taxon>Bacillati</taxon>
        <taxon>Actinomycetota</taxon>
        <taxon>Actinomycetes</taxon>
        <taxon>Micrococcales</taxon>
        <taxon>Dermabacteraceae</taxon>
        <taxon>Brachybacterium</taxon>
    </lineage>
</organism>
<dbReference type="Gene3D" id="1.20.1510.10">
    <property type="entry name" value="Cation efflux protein transmembrane domain"/>
    <property type="match status" value="1"/>
</dbReference>
<dbReference type="PANTHER" id="PTHR43840:SF15">
    <property type="entry name" value="MITOCHONDRIAL METAL TRANSPORTER 1-RELATED"/>
    <property type="match status" value="1"/>
</dbReference>